<accession>A0A397TWP2</accession>
<comment type="caution">
    <text evidence="1">The sequence shown here is derived from an EMBL/GenBank/DDBJ whole genome shotgun (WGS) entry which is preliminary data.</text>
</comment>
<dbReference type="EMBL" id="QKWP01002692">
    <property type="protein sequence ID" value="RIB02452.1"/>
    <property type="molecule type" value="Genomic_DNA"/>
</dbReference>
<evidence type="ECO:0000313" key="1">
    <source>
        <dbReference type="EMBL" id="RIB02452.1"/>
    </source>
</evidence>
<reference evidence="1 2" key="1">
    <citation type="submission" date="2018-06" db="EMBL/GenBank/DDBJ databases">
        <title>Comparative genomics reveals the genomic features of Rhizophagus irregularis, R. cerebriforme, R. diaphanum and Gigaspora rosea, and their symbiotic lifestyle signature.</title>
        <authorList>
            <person name="Morin E."/>
            <person name="San Clemente H."/>
            <person name="Chen E.C.H."/>
            <person name="De La Providencia I."/>
            <person name="Hainaut M."/>
            <person name="Kuo A."/>
            <person name="Kohler A."/>
            <person name="Murat C."/>
            <person name="Tang N."/>
            <person name="Roy S."/>
            <person name="Loubradou J."/>
            <person name="Henrissat B."/>
            <person name="Grigoriev I.V."/>
            <person name="Corradi N."/>
            <person name="Roux C."/>
            <person name="Martin F.M."/>
        </authorList>
    </citation>
    <scope>NUCLEOTIDE SEQUENCE [LARGE SCALE GENOMIC DNA]</scope>
    <source>
        <strain evidence="1 2">DAOM 194757</strain>
    </source>
</reference>
<sequence>MNNQIIEVNSHQNSNIQDSNEEVCGTLNIENEMSFGDDMHVSEVEERNANAKRQRMSKGPVFEKIIKRLNKMISAEEHNQITSAMEAQVEFLEFPDLPAFKSLIKNDEKQSFIAARNKLFTEVVSRTDDNSASAAIAALEQQMESGKAIINIAEMESSNHNSRKNREHRLRRAALCIRYLSLYIDMKILSKSGITITHLNSAGKVE</sequence>
<dbReference type="OrthoDB" id="2441629at2759"/>
<proteinExistence type="predicted"/>
<protein>
    <submittedName>
        <fullName evidence="1">Uncharacterized protein</fullName>
    </submittedName>
</protein>
<dbReference type="AlphaFoldDB" id="A0A397TWP2"/>
<organism evidence="1 2">
    <name type="scientific">Gigaspora rosea</name>
    <dbReference type="NCBI Taxonomy" id="44941"/>
    <lineage>
        <taxon>Eukaryota</taxon>
        <taxon>Fungi</taxon>
        <taxon>Fungi incertae sedis</taxon>
        <taxon>Mucoromycota</taxon>
        <taxon>Glomeromycotina</taxon>
        <taxon>Glomeromycetes</taxon>
        <taxon>Diversisporales</taxon>
        <taxon>Gigasporaceae</taxon>
        <taxon>Gigaspora</taxon>
    </lineage>
</organism>
<keyword evidence="2" id="KW-1185">Reference proteome</keyword>
<gene>
    <name evidence="1" type="ORF">C2G38_2227801</name>
</gene>
<evidence type="ECO:0000313" key="2">
    <source>
        <dbReference type="Proteomes" id="UP000266673"/>
    </source>
</evidence>
<dbReference type="Proteomes" id="UP000266673">
    <property type="component" value="Unassembled WGS sequence"/>
</dbReference>
<name>A0A397TWP2_9GLOM</name>